<dbReference type="EMBL" id="KV745012">
    <property type="protein sequence ID" value="OCK79292.1"/>
    <property type="molecule type" value="Genomic_DNA"/>
</dbReference>
<evidence type="ECO:0000256" key="1">
    <source>
        <dbReference type="SAM" id="MobiDB-lite"/>
    </source>
</evidence>
<organism evidence="2 3">
    <name type="scientific">Lepidopterella palustris CBS 459.81</name>
    <dbReference type="NCBI Taxonomy" id="1314670"/>
    <lineage>
        <taxon>Eukaryota</taxon>
        <taxon>Fungi</taxon>
        <taxon>Dikarya</taxon>
        <taxon>Ascomycota</taxon>
        <taxon>Pezizomycotina</taxon>
        <taxon>Dothideomycetes</taxon>
        <taxon>Pleosporomycetidae</taxon>
        <taxon>Mytilinidiales</taxon>
        <taxon>Argynnaceae</taxon>
        <taxon>Lepidopterella</taxon>
    </lineage>
</organism>
<protein>
    <submittedName>
        <fullName evidence="2">Uncharacterized protein</fullName>
    </submittedName>
</protein>
<keyword evidence="3" id="KW-1185">Reference proteome</keyword>
<sequence>MTLGFGLNPDSRQAQRAYWVMLASFEAEKKKQSRQMEGEADKNDVKRVEPREIFGGLFGGPFGRFDTEHPPKLEATDAASAPPMRKDLALTSWSTLDLAVAPPTSQGSPKMSGGGYGDKRNGCIN</sequence>
<reference evidence="2 3" key="1">
    <citation type="journal article" date="2016" name="Nat. Commun.">
        <title>Ectomycorrhizal ecology is imprinted in the genome of the dominant symbiotic fungus Cenococcum geophilum.</title>
        <authorList>
            <consortium name="DOE Joint Genome Institute"/>
            <person name="Peter M."/>
            <person name="Kohler A."/>
            <person name="Ohm R.A."/>
            <person name="Kuo A."/>
            <person name="Krutzmann J."/>
            <person name="Morin E."/>
            <person name="Arend M."/>
            <person name="Barry K.W."/>
            <person name="Binder M."/>
            <person name="Choi C."/>
            <person name="Clum A."/>
            <person name="Copeland A."/>
            <person name="Grisel N."/>
            <person name="Haridas S."/>
            <person name="Kipfer T."/>
            <person name="LaButti K."/>
            <person name="Lindquist E."/>
            <person name="Lipzen A."/>
            <person name="Maire R."/>
            <person name="Meier B."/>
            <person name="Mihaltcheva S."/>
            <person name="Molinier V."/>
            <person name="Murat C."/>
            <person name="Poggeler S."/>
            <person name="Quandt C.A."/>
            <person name="Sperisen C."/>
            <person name="Tritt A."/>
            <person name="Tisserant E."/>
            <person name="Crous P.W."/>
            <person name="Henrissat B."/>
            <person name="Nehls U."/>
            <person name="Egli S."/>
            <person name="Spatafora J.W."/>
            <person name="Grigoriev I.V."/>
            <person name="Martin F.M."/>
        </authorList>
    </citation>
    <scope>NUCLEOTIDE SEQUENCE [LARGE SCALE GENOMIC DNA]</scope>
    <source>
        <strain evidence="2 3">CBS 459.81</strain>
    </source>
</reference>
<proteinExistence type="predicted"/>
<feature type="region of interest" description="Disordered" evidence="1">
    <location>
        <begin position="29"/>
        <end position="48"/>
    </location>
</feature>
<feature type="region of interest" description="Disordered" evidence="1">
    <location>
        <begin position="100"/>
        <end position="125"/>
    </location>
</feature>
<dbReference type="Proteomes" id="UP000250266">
    <property type="component" value="Unassembled WGS sequence"/>
</dbReference>
<name>A0A8E2JED1_9PEZI</name>
<evidence type="ECO:0000313" key="3">
    <source>
        <dbReference type="Proteomes" id="UP000250266"/>
    </source>
</evidence>
<feature type="compositionally biased region" description="Basic and acidic residues" evidence="1">
    <location>
        <begin position="65"/>
        <end position="75"/>
    </location>
</feature>
<feature type="region of interest" description="Disordered" evidence="1">
    <location>
        <begin position="59"/>
        <end position="83"/>
    </location>
</feature>
<accession>A0A8E2JED1</accession>
<dbReference type="AlphaFoldDB" id="A0A8E2JED1"/>
<gene>
    <name evidence="2" type="ORF">K432DRAFT_394013</name>
</gene>
<evidence type="ECO:0000313" key="2">
    <source>
        <dbReference type="EMBL" id="OCK79292.1"/>
    </source>
</evidence>